<evidence type="ECO:0000313" key="1">
    <source>
        <dbReference type="EMBL" id="KAJ9061364.1"/>
    </source>
</evidence>
<comment type="caution">
    <text evidence="1">The sequence shown here is derived from an EMBL/GenBank/DDBJ whole genome shotgun (WGS) entry which is preliminary data.</text>
</comment>
<dbReference type="EMBL" id="QTSX02005074">
    <property type="protein sequence ID" value="KAJ9061364.1"/>
    <property type="molecule type" value="Genomic_DNA"/>
</dbReference>
<proteinExistence type="predicted"/>
<evidence type="ECO:0000313" key="2">
    <source>
        <dbReference type="Proteomes" id="UP001165960"/>
    </source>
</evidence>
<sequence>MTITSLCYGGYAPDAFHKKVGIVGKGPHEKNVIKLKTKQTKVIKLSPLDYPEAFIWTPLLIPFENINHEEEFMPDDRLIASLKHVIERVPIITGKLERVDGTPMNLDGPNSPLQVCVGRSSVWYASTNISGSFQDFKASGFSYETMDPDFLFRAANDAIIQGQEYPLFTAKVSRFDCGSILLLVTTCHLIVDARSTYELLKTWSMIYCGTPDAPLIKESRHLFSYDDELNERSKLLYNEFEKPASPSSPPPNKLIKLVYASIDDTKFKAFKERINAEIAPAWVSSDDVMLGLGWRAFTRARQLNPTDTTTLVRIADVRKLNQPSLPPTAFGNGCMGTATSPLPVKTLLESPLSQICQLVRASLARINAETVRDTLTARSKLPAVSHPLGGTSIAFSTNAFSTSYASFDPTQIDFQNSPALTVTRACYTEGVITPQPIVNNIYSCKLAIDSTHAQDFIRDPDLTKAGFTLKL</sequence>
<protein>
    <submittedName>
        <fullName evidence="1">Uncharacterized protein</fullName>
    </submittedName>
</protein>
<name>A0ACC2SGG2_9FUNG</name>
<gene>
    <name evidence="1" type="ORF">DSO57_1021409</name>
</gene>
<accession>A0ACC2SGG2</accession>
<organism evidence="1 2">
    <name type="scientific">Entomophthora muscae</name>
    <dbReference type="NCBI Taxonomy" id="34485"/>
    <lineage>
        <taxon>Eukaryota</taxon>
        <taxon>Fungi</taxon>
        <taxon>Fungi incertae sedis</taxon>
        <taxon>Zoopagomycota</taxon>
        <taxon>Entomophthoromycotina</taxon>
        <taxon>Entomophthoromycetes</taxon>
        <taxon>Entomophthorales</taxon>
        <taxon>Entomophthoraceae</taxon>
        <taxon>Entomophthora</taxon>
    </lineage>
</organism>
<reference evidence="1" key="1">
    <citation type="submission" date="2022-04" db="EMBL/GenBank/DDBJ databases">
        <title>Genome of the entomopathogenic fungus Entomophthora muscae.</title>
        <authorList>
            <person name="Elya C."/>
            <person name="Lovett B.R."/>
            <person name="Lee E."/>
            <person name="Macias A.M."/>
            <person name="Hajek A.E."/>
            <person name="De Bivort B.L."/>
            <person name="Kasson M.T."/>
            <person name="De Fine Licht H.H."/>
            <person name="Stajich J.E."/>
        </authorList>
    </citation>
    <scope>NUCLEOTIDE SEQUENCE</scope>
    <source>
        <strain evidence="1">Berkeley</strain>
    </source>
</reference>
<dbReference type="Proteomes" id="UP001165960">
    <property type="component" value="Unassembled WGS sequence"/>
</dbReference>
<keyword evidence="2" id="KW-1185">Reference proteome</keyword>